<feature type="domain" description="YqgF/RNase H-like" evidence="6">
    <location>
        <begin position="10"/>
        <end position="117"/>
    </location>
</feature>
<dbReference type="GO" id="GO:0000967">
    <property type="term" value="P:rRNA 5'-end processing"/>
    <property type="evidence" value="ECO:0007669"/>
    <property type="project" value="UniProtKB-UniRule"/>
</dbReference>
<dbReference type="NCBIfam" id="TIGR00250">
    <property type="entry name" value="RNAse_H_YqgF"/>
    <property type="match status" value="1"/>
</dbReference>
<evidence type="ECO:0000256" key="5">
    <source>
        <dbReference type="HAMAP-Rule" id="MF_00651"/>
    </source>
</evidence>
<sequence length="160" mass="17675">MTNSREIRHQVWMGVDLGNARVGIALSDPDLLLAHPESHIAVAGDYFYAIEDVIALIEDHDVSTVIVGYPLQLDGTEGKSAKKAKRWASALEKKLQQYALDDVRVELRDERLSSVAAHNQLLDAGLSMRQHRSVIDSQAAVILLQSALDDQKGEARTYEA</sequence>
<dbReference type="CDD" id="cd16964">
    <property type="entry name" value="YqgF"/>
    <property type="match status" value="1"/>
</dbReference>
<evidence type="ECO:0000313" key="8">
    <source>
        <dbReference type="Proteomes" id="UP000243657"/>
    </source>
</evidence>
<comment type="caution">
    <text evidence="7">The sequence shown here is derived from an EMBL/GenBank/DDBJ whole genome shotgun (WGS) entry which is preliminary data.</text>
</comment>
<gene>
    <name evidence="7" type="ORF">ALMA_1348</name>
</gene>
<dbReference type="Gene3D" id="3.30.420.140">
    <property type="entry name" value="YqgF/RNase H-like domain"/>
    <property type="match status" value="1"/>
</dbReference>
<dbReference type="InterPro" id="IPR037027">
    <property type="entry name" value="YqgF/RNaseH-like_dom_sf"/>
</dbReference>
<keyword evidence="1 5" id="KW-0963">Cytoplasm</keyword>
<reference evidence="7 8" key="1">
    <citation type="journal article" date="2017" name="BMC Genomics">
        <title>Comparative genomic and phylogenomic analyses of the Bifidobacteriaceae family.</title>
        <authorList>
            <person name="Lugli G.A."/>
            <person name="Milani C."/>
            <person name="Turroni F."/>
            <person name="Duranti S."/>
            <person name="Mancabelli L."/>
            <person name="Mangifesta M."/>
            <person name="Ferrario C."/>
            <person name="Modesto M."/>
            <person name="Mattarelli P."/>
            <person name="Jiri K."/>
            <person name="van Sinderen D."/>
            <person name="Ventura M."/>
        </authorList>
    </citation>
    <scope>NUCLEOTIDE SEQUENCE [LARGE SCALE GENOMIC DNA]</scope>
    <source>
        <strain evidence="7 8">DSM 24762</strain>
    </source>
</reference>
<proteinExistence type="inferred from homology"/>
<evidence type="ECO:0000259" key="6">
    <source>
        <dbReference type="SMART" id="SM00732"/>
    </source>
</evidence>
<accession>A0A261F297</accession>
<keyword evidence="7" id="KW-0347">Helicase</keyword>
<keyword evidence="8" id="KW-1185">Reference proteome</keyword>
<dbReference type="InterPro" id="IPR006641">
    <property type="entry name" value="YqgF/RNaseH-like_dom"/>
</dbReference>
<comment type="subcellular location">
    <subcellularLocation>
        <location evidence="5">Cytoplasm</location>
    </subcellularLocation>
</comment>
<dbReference type="PANTHER" id="PTHR33317:SF4">
    <property type="entry name" value="POLYNUCLEOTIDYL TRANSFERASE, RIBONUCLEASE H-LIKE SUPERFAMILY PROTEIN"/>
    <property type="match status" value="1"/>
</dbReference>
<dbReference type="Pfam" id="PF03652">
    <property type="entry name" value="RuvX"/>
    <property type="match status" value="1"/>
</dbReference>
<evidence type="ECO:0000256" key="4">
    <source>
        <dbReference type="ARBA" id="ARBA00022801"/>
    </source>
</evidence>
<protein>
    <recommendedName>
        <fullName evidence="5">Putative pre-16S rRNA nuclease</fullName>
        <ecNumber evidence="5">3.1.-.-</ecNumber>
    </recommendedName>
</protein>
<comment type="similarity">
    <text evidence="5">Belongs to the YqgF HJR family.</text>
</comment>
<organism evidence="7 8">
    <name type="scientific">Alloscardovia macacae</name>
    <dbReference type="NCBI Taxonomy" id="1160091"/>
    <lineage>
        <taxon>Bacteria</taxon>
        <taxon>Bacillati</taxon>
        <taxon>Actinomycetota</taxon>
        <taxon>Actinomycetes</taxon>
        <taxon>Bifidobacteriales</taxon>
        <taxon>Bifidobacteriaceae</taxon>
        <taxon>Alloscardovia</taxon>
    </lineage>
</organism>
<dbReference type="EC" id="3.1.-.-" evidence="5"/>
<dbReference type="GO" id="GO:0016788">
    <property type="term" value="F:hydrolase activity, acting on ester bonds"/>
    <property type="evidence" value="ECO:0007669"/>
    <property type="project" value="UniProtKB-UniRule"/>
</dbReference>
<comment type="function">
    <text evidence="5">Could be a nuclease involved in processing of the 5'-end of pre-16S rRNA.</text>
</comment>
<dbReference type="SMART" id="SM00732">
    <property type="entry name" value="YqgFc"/>
    <property type="match status" value="1"/>
</dbReference>
<keyword evidence="7" id="KW-0067">ATP-binding</keyword>
<keyword evidence="2 5" id="KW-0690">Ribosome biogenesis</keyword>
<dbReference type="HAMAP" id="MF_00651">
    <property type="entry name" value="Nuclease_YqgF"/>
    <property type="match status" value="1"/>
</dbReference>
<dbReference type="InterPro" id="IPR005227">
    <property type="entry name" value="YqgF"/>
</dbReference>
<keyword evidence="3 5" id="KW-0540">Nuclease</keyword>
<dbReference type="GO" id="GO:0004386">
    <property type="term" value="F:helicase activity"/>
    <property type="evidence" value="ECO:0007669"/>
    <property type="project" value="UniProtKB-KW"/>
</dbReference>
<name>A0A261F297_9BIFI</name>
<dbReference type="SUPFAM" id="SSF53098">
    <property type="entry name" value="Ribonuclease H-like"/>
    <property type="match status" value="1"/>
</dbReference>
<dbReference type="GO" id="GO:0004518">
    <property type="term" value="F:nuclease activity"/>
    <property type="evidence" value="ECO:0007669"/>
    <property type="project" value="UniProtKB-KW"/>
</dbReference>
<dbReference type="GO" id="GO:0005829">
    <property type="term" value="C:cytosol"/>
    <property type="evidence" value="ECO:0007669"/>
    <property type="project" value="TreeGrafter"/>
</dbReference>
<evidence type="ECO:0000256" key="1">
    <source>
        <dbReference type="ARBA" id="ARBA00022490"/>
    </source>
</evidence>
<evidence type="ECO:0000256" key="3">
    <source>
        <dbReference type="ARBA" id="ARBA00022722"/>
    </source>
</evidence>
<dbReference type="PANTHER" id="PTHR33317">
    <property type="entry name" value="POLYNUCLEOTIDYL TRANSFERASE, RIBONUCLEASE H-LIKE SUPERFAMILY PROTEIN"/>
    <property type="match status" value="1"/>
</dbReference>
<dbReference type="Proteomes" id="UP000243657">
    <property type="component" value="Unassembled WGS sequence"/>
</dbReference>
<evidence type="ECO:0000313" key="7">
    <source>
        <dbReference type="EMBL" id="OZG53046.1"/>
    </source>
</evidence>
<dbReference type="AlphaFoldDB" id="A0A261F297"/>
<keyword evidence="7" id="KW-0547">Nucleotide-binding</keyword>
<evidence type="ECO:0000256" key="2">
    <source>
        <dbReference type="ARBA" id="ARBA00022517"/>
    </source>
</evidence>
<dbReference type="InterPro" id="IPR012337">
    <property type="entry name" value="RNaseH-like_sf"/>
</dbReference>
<keyword evidence="4 5" id="KW-0378">Hydrolase</keyword>
<dbReference type="EMBL" id="MWWT01000009">
    <property type="protein sequence ID" value="OZG53046.1"/>
    <property type="molecule type" value="Genomic_DNA"/>
</dbReference>